<dbReference type="Proteomes" id="UP000198310">
    <property type="component" value="Unassembled WGS sequence"/>
</dbReference>
<reference evidence="4" key="1">
    <citation type="submission" date="2017-06" db="EMBL/GenBank/DDBJ databases">
        <authorList>
            <person name="Varghese N."/>
            <person name="Submissions S."/>
        </authorList>
    </citation>
    <scope>NUCLEOTIDE SEQUENCE [LARGE SCALE GENOMIC DNA]</scope>
    <source>
        <strain evidence="4">DSM 28041</strain>
    </source>
</reference>
<organism evidence="3 4">
    <name type="scientific">Hymenobacter mucosus</name>
    <dbReference type="NCBI Taxonomy" id="1411120"/>
    <lineage>
        <taxon>Bacteria</taxon>
        <taxon>Pseudomonadati</taxon>
        <taxon>Bacteroidota</taxon>
        <taxon>Cytophagia</taxon>
        <taxon>Cytophagales</taxon>
        <taxon>Hymenobacteraceae</taxon>
        <taxon>Hymenobacter</taxon>
    </lineage>
</organism>
<gene>
    <name evidence="3" type="ORF">SAMN06269173_106326</name>
</gene>
<dbReference type="NCBIfam" id="TIGR04183">
    <property type="entry name" value="Por_Secre_tail"/>
    <property type="match status" value="1"/>
</dbReference>
<dbReference type="InterPro" id="IPR052918">
    <property type="entry name" value="Motility_Chemotaxis_Reg"/>
</dbReference>
<dbReference type="AlphaFoldDB" id="A0A238Z3Y9"/>
<feature type="domain" description="Secretion system C-terminal sorting" evidence="2">
    <location>
        <begin position="492"/>
        <end position="574"/>
    </location>
</feature>
<feature type="signal peptide" evidence="1">
    <location>
        <begin position="1"/>
        <end position="28"/>
    </location>
</feature>
<dbReference type="PANTHER" id="PTHR35580:SF1">
    <property type="entry name" value="PHYTASE-LIKE DOMAIN-CONTAINING PROTEIN"/>
    <property type="match status" value="1"/>
</dbReference>
<protein>
    <submittedName>
        <fullName evidence="3">Por secretion system C-terminal sorting domain-containing protein</fullName>
    </submittedName>
</protein>
<dbReference type="SUPFAM" id="SSF50998">
    <property type="entry name" value="Quinoprotein alcohol dehydrogenase-like"/>
    <property type="match status" value="1"/>
</dbReference>
<keyword evidence="1" id="KW-0732">Signal</keyword>
<name>A0A238Z3Y9_9BACT</name>
<evidence type="ECO:0000259" key="2">
    <source>
        <dbReference type="Pfam" id="PF18962"/>
    </source>
</evidence>
<sequence length="575" mass="59726">MKSILISYYRLWLCLCVAWLAIPAGSVAQTPTWSALAVSSQPAGTTVRPNYCAAGPNGTVILMGSYTGVPQFGTLAPLPTGRFTGFIAKYDTRGKQWLWSTSIQAGTSYTESAVKSAAFTSTGDVVAVGYCLEGNLFGTLPTGGGGGREAFVAKLNGNTGQWVWVSTTQGFGIDADEATQVTLTSNGDPILTGFFRGRVSFGDNISFTSATATAGNIGPNAFVAKADGSTGQWQWATPIPGAESTGRIIAALPNGDVFTAGSFSGTAQFGALPALTSTMADTYVAKLTGSTGQWQWASQVAGPGSTSGLSIATTPSGEAFIAGVFSRSAQFGATPVLTAPSDSWPQAIFVAKVNGAGQWQWATQVNDYYYAPEPTVIATPSGDALVAGTFNEEATFGSLPPLLSAGNEDVFVAKLAGATGQWQWATRAGSSGRDFGYGLSLSPAGEPVVAGYCDATAAFGSFTTAEAGPFVAQLGSTVTATQNPAFAAQLQVFPNPASTHFTLRLPSLKGASTAKAIQVLLYNSLGQVVRRQLLPASTSETYTETRFDVQHLSAGIYSLHFLIDNHSVRHQIVIQ</sequence>
<feature type="chain" id="PRO_5013031656" evidence="1">
    <location>
        <begin position="29"/>
        <end position="575"/>
    </location>
</feature>
<dbReference type="InterPro" id="IPR026444">
    <property type="entry name" value="Secre_tail"/>
</dbReference>
<dbReference type="Pfam" id="PF18962">
    <property type="entry name" value="Por_Secre_tail"/>
    <property type="match status" value="1"/>
</dbReference>
<dbReference type="RefSeq" id="WP_089333356.1">
    <property type="nucleotide sequence ID" value="NZ_FZNS01000006.1"/>
</dbReference>
<dbReference type="InterPro" id="IPR011047">
    <property type="entry name" value="Quinoprotein_ADH-like_sf"/>
</dbReference>
<evidence type="ECO:0000256" key="1">
    <source>
        <dbReference type="SAM" id="SignalP"/>
    </source>
</evidence>
<dbReference type="EMBL" id="FZNS01000006">
    <property type="protein sequence ID" value="SNR78030.1"/>
    <property type="molecule type" value="Genomic_DNA"/>
</dbReference>
<dbReference type="PANTHER" id="PTHR35580">
    <property type="entry name" value="CELL SURFACE GLYCOPROTEIN (S-LAYER PROTEIN)-LIKE PROTEIN"/>
    <property type="match status" value="1"/>
</dbReference>
<evidence type="ECO:0000313" key="4">
    <source>
        <dbReference type="Proteomes" id="UP000198310"/>
    </source>
</evidence>
<keyword evidence="4" id="KW-1185">Reference proteome</keyword>
<proteinExistence type="predicted"/>
<evidence type="ECO:0000313" key="3">
    <source>
        <dbReference type="EMBL" id="SNR78030.1"/>
    </source>
</evidence>
<accession>A0A238Z3Y9</accession>